<evidence type="ECO:0000256" key="1">
    <source>
        <dbReference type="SAM" id="MobiDB-lite"/>
    </source>
</evidence>
<dbReference type="EMBL" id="CAJNNW010009724">
    <property type="protein sequence ID" value="CAE8651207.1"/>
    <property type="molecule type" value="Genomic_DNA"/>
</dbReference>
<organism evidence="3 4">
    <name type="scientific">Polarella glacialis</name>
    <name type="common">Dinoflagellate</name>
    <dbReference type="NCBI Taxonomy" id="89957"/>
    <lineage>
        <taxon>Eukaryota</taxon>
        <taxon>Sar</taxon>
        <taxon>Alveolata</taxon>
        <taxon>Dinophyceae</taxon>
        <taxon>Suessiales</taxon>
        <taxon>Suessiaceae</taxon>
        <taxon>Polarella</taxon>
    </lineage>
</organism>
<feature type="domain" description="PDZ" evidence="2">
    <location>
        <begin position="122"/>
        <end position="208"/>
    </location>
</feature>
<dbReference type="InterPro" id="IPR036034">
    <property type="entry name" value="PDZ_sf"/>
</dbReference>
<dbReference type="PROSITE" id="PS50106">
    <property type="entry name" value="PDZ"/>
    <property type="match status" value="1"/>
</dbReference>
<evidence type="ECO:0000313" key="3">
    <source>
        <dbReference type="EMBL" id="CAE8651207.1"/>
    </source>
</evidence>
<protein>
    <recommendedName>
        <fullName evidence="2">PDZ domain-containing protein</fullName>
    </recommendedName>
</protein>
<dbReference type="SUPFAM" id="SSF50156">
    <property type="entry name" value="PDZ domain-like"/>
    <property type="match status" value="1"/>
</dbReference>
<sequence length="208" mass="22327">MVADVAKGGSVDLWNDSALPAHQVRREDLIVRVGEVVGDLYKMLKELQHSRAVRIAIFRRPAGSGPLMLANEPEVFAQPVAPQTRSSPPAHRKGATHGAPQSQDADPGPIPPGQVPNSLRFEVVIQRSGARLGIEVAVAKSSVGNGLLVEQVGDGGLVDRWNKTSTPPYQVQSGDLILQVNDVSISVSASRMVQEFARDTSQVRFVVE</sequence>
<feature type="non-terminal residue" evidence="3">
    <location>
        <position position="208"/>
    </location>
</feature>
<dbReference type="AlphaFoldDB" id="A0A813II40"/>
<evidence type="ECO:0000259" key="2">
    <source>
        <dbReference type="PROSITE" id="PS50106"/>
    </source>
</evidence>
<accession>A0A813II40</accession>
<dbReference type="InterPro" id="IPR001478">
    <property type="entry name" value="PDZ"/>
</dbReference>
<reference evidence="3" key="1">
    <citation type="submission" date="2021-02" db="EMBL/GenBank/DDBJ databases">
        <authorList>
            <person name="Dougan E. K."/>
            <person name="Rhodes N."/>
            <person name="Thang M."/>
            <person name="Chan C."/>
        </authorList>
    </citation>
    <scope>NUCLEOTIDE SEQUENCE</scope>
</reference>
<dbReference type="Gene3D" id="2.30.42.10">
    <property type="match status" value="1"/>
</dbReference>
<gene>
    <name evidence="3" type="ORF">PGLA2088_LOCUS8936</name>
</gene>
<dbReference type="Proteomes" id="UP000626109">
    <property type="component" value="Unassembled WGS sequence"/>
</dbReference>
<comment type="caution">
    <text evidence="3">The sequence shown here is derived from an EMBL/GenBank/DDBJ whole genome shotgun (WGS) entry which is preliminary data.</text>
</comment>
<proteinExistence type="predicted"/>
<evidence type="ECO:0000313" key="4">
    <source>
        <dbReference type="Proteomes" id="UP000626109"/>
    </source>
</evidence>
<feature type="region of interest" description="Disordered" evidence="1">
    <location>
        <begin position="80"/>
        <end position="113"/>
    </location>
</feature>
<name>A0A813II40_POLGL</name>